<dbReference type="Proteomes" id="UP000221115">
    <property type="component" value="Segment"/>
</dbReference>
<dbReference type="EMBL" id="KT968832">
    <property type="protein sequence ID" value="ALP47969.1"/>
    <property type="molecule type" value="Genomic_DNA"/>
</dbReference>
<proteinExistence type="predicted"/>
<evidence type="ECO:0000313" key="2">
    <source>
        <dbReference type="Proteomes" id="UP000221115"/>
    </source>
</evidence>
<reference evidence="1 2" key="1">
    <citation type="submission" date="2015-10" db="EMBL/GenBank/DDBJ databases">
        <title>Complete Genome Sequence of the Pseudomonas phage YMC11/11/R1836_PAE_BP.</title>
        <authorList>
            <person name="Jeon J."/>
            <person name="Yong D."/>
            <person name="Lee K."/>
        </authorList>
    </citation>
    <scope>NUCLEOTIDE SEQUENCE [LARGE SCALE GENOMIC DNA]</scope>
</reference>
<organism evidence="1 2">
    <name type="scientific">Pseudomonas phage YMC11/11/R1836</name>
    <dbReference type="NCBI Taxonomy" id="1755690"/>
    <lineage>
        <taxon>Viruses</taxon>
        <taxon>Duplodnaviria</taxon>
        <taxon>Heunggongvirae</taxon>
        <taxon>Uroviricota</taxon>
        <taxon>Caudoviricetes</taxon>
        <taxon>Casadabanvirus</taxon>
        <taxon>Casadabanvirus PA1KOR</taxon>
    </lineage>
</organism>
<gene>
    <name evidence="1" type="ORF">PAER1836_00350</name>
</gene>
<protein>
    <submittedName>
        <fullName evidence="1">Uncharacterized protein</fullName>
    </submittedName>
</protein>
<accession>A0A0S2SYN8</accession>
<evidence type="ECO:0000313" key="1">
    <source>
        <dbReference type="EMBL" id="ALP47969.1"/>
    </source>
</evidence>
<name>A0A0S2SYN8_9CAUD</name>
<sequence>MVVGRARAGSDPGAAAAKAMQMAMEWGSPNYVILGSNKVLAFIPEQLRVKM</sequence>